<keyword evidence="1" id="KW-0812">Transmembrane</keyword>
<evidence type="ECO:0000256" key="1">
    <source>
        <dbReference type="SAM" id="Phobius"/>
    </source>
</evidence>
<reference evidence="2" key="1">
    <citation type="submission" date="2021-03" db="EMBL/GenBank/DDBJ databases">
        <title>Comparative genomics and phylogenomic investigation of the class Geoglossomycetes provide insights into ecological specialization and systematics.</title>
        <authorList>
            <person name="Melie T."/>
            <person name="Pirro S."/>
            <person name="Miller A.N."/>
            <person name="Quandt A."/>
        </authorList>
    </citation>
    <scope>NUCLEOTIDE SEQUENCE</scope>
    <source>
        <strain evidence="2">CAQ_001_2017</strain>
    </source>
</reference>
<dbReference type="Proteomes" id="UP000750711">
    <property type="component" value="Unassembled WGS sequence"/>
</dbReference>
<organism evidence="2 3">
    <name type="scientific">Trichoglossum hirsutum</name>
    <dbReference type="NCBI Taxonomy" id="265104"/>
    <lineage>
        <taxon>Eukaryota</taxon>
        <taxon>Fungi</taxon>
        <taxon>Dikarya</taxon>
        <taxon>Ascomycota</taxon>
        <taxon>Pezizomycotina</taxon>
        <taxon>Geoglossomycetes</taxon>
        <taxon>Geoglossales</taxon>
        <taxon>Geoglossaceae</taxon>
        <taxon>Trichoglossum</taxon>
    </lineage>
</organism>
<dbReference type="PANTHER" id="PTHR11785">
    <property type="entry name" value="AMINO ACID TRANSPORTER"/>
    <property type="match status" value="1"/>
</dbReference>
<feature type="transmembrane region" description="Helical" evidence="1">
    <location>
        <begin position="54"/>
        <end position="76"/>
    </location>
</feature>
<dbReference type="EMBL" id="JAGHQM010000437">
    <property type="protein sequence ID" value="KAH0561983.1"/>
    <property type="molecule type" value="Genomic_DNA"/>
</dbReference>
<dbReference type="GO" id="GO:0015179">
    <property type="term" value="F:L-amino acid transmembrane transporter activity"/>
    <property type="evidence" value="ECO:0007669"/>
    <property type="project" value="TreeGrafter"/>
</dbReference>
<sequence>MDPADLARLEEVQNDPNRVVTRTPSTREKLGSISVAWSGIFVTPAIILKATDSVGITIILWAVGGVVAISGLLTWLELGLTIPRFEVEGNETGVPRSGGEKNYVSTD</sequence>
<gene>
    <name evidence="2" type="ORF">GP486_003312</name>
</gene>
<feature type="transmembrane region" description="Helical" evidence="1">
    <location>
        <begin position="30"/>
        <end position="48"/>
    </location>
</feature>
<keyword evidence="1" id="KW-0472">Membrane</keyword>
<comment type="caution">
    <text evidence="2">The sequence shown here is derived from an EMBL/GenBank/DDBJ whole genome shotgun (WGS) entry which is preliminary data.</text>
</comment>
<keyword evidence="3" id="KW-1185">Reference proteome</keyword>
<keyword evidence="1" id="KW-1133">Transmembrane helix</keyword>
<evidence type="ECO:0000313" key="3">
    <source>
        <dbReference type="Proteomes" id="UP000750711"/>
    </source>
</evidence>
<dbReference type="PANTHER" id="PTHR11785:SF353">
    <property type="entry name" value="METHIONINE TRANSPORTER (EUROFUNG)"/>
    <property type="match status" value="1"/>
</dbReference>
<name>A0A9P8LDB0_9PEZI</name>
<protein>
    <submittedName>
        <fullName evidence="2">Uncharacterized protein</fullName>
    </submittedName>
</protein>
<dbReference type="InterPro" id="IPR050598">
    <property type="entry name" value="AminoAcid_Transporter"/>
</dbReference>
<accession>A0A9P8LDB0</accession>
<dbReference type="AlphaFoldDB" id="A0A9P8LDB0"/>
<proteinExistence type="predicted"/>
<evidence type="ECO:0000313" key="2">
    <source>
        <dbReference type="EMBL" id="KAH0561983.1"/>
    </source>
</evidence>